<protein>
    <submittedName>
        <fullName evidence="1">Uncharacterized protein</fullName>
    </submittedName>
</protein>
<dbReference type="AlphaFoldDB" id="A0A562KXE5"/>
<comment type="caution">
    <text evidence="1">The sequence shown here is derived from an EMBL/GenBank/DDBJ whole genome shotgun (WGS) entry which is preliminary data.</text>
</comment>
<reference evidence="1 2" key="1">
    <citation type="journal article" date="2015" name="Stand. Genomic Sci.">
        <title>Genomic Encyclopedia of Bacterial and Archaeal Type Strains, Phase III: the genomes of soil and plant-associated and newly described type strains.</title>
        <authorList>
            <person name="Whitman W.B."/>
            <person name="Woyke T."/>
            <person name="Klenk H.P."/>
            <person name="Zhou Y."/>
            <person name="Lilburn T.G."/>
            <person name="Beck B.J."/>
            <person name="De Vos P."/>
            <person name="Vandamme P."/>
            <person name="Eisen J.A."/>
            <person name="Garrity G."/>
            <person name="Hugenholtz P."/>
            <person name="Kyrpides N.C."/>
        </authorList>
    </citation>
    <scope>NUCLEOTIDE SEQUENCE [LARGE SCALE GENOMIC DNA]</scope>
    <source>
        <strain evidence="1 2">CGMCC 1.10947</strain>
    </source>
</reference>
<dbReference type="EMBL" id="VLKL01000015">
    <property type="protein sequence ID" value="TWI00045.1"/>
    <property type="molecule type" value="Genomic_DNA"/>
</dbReference>
<name>A0A562KXE5_9BRAD</name>
<gene>
    <name evidence="1" type="ORF">IQ17_04902</name>
</gene>
<evidence type="ECO:0000313" key="2">
    <source>
        <dbReference type="Proteomes" id="UP000317176"/>
    </source>
</evidence>
<accession>A0A562KXE5</accession>
<proteinExistence type="predicted"/>
<evidence type="ECO:0000313" key="1">
    <source>
        <dbReference type="EMBL" id="TWI00045.1"/>
    </source>
</evidence>
<keyword evidence="2" id="KW-1185">Reference proteome</keyword>
<organism evidence="1 2">
    <name type="scientific">Bradyrhizobium daqingense</name>
    <dbReference type="NCBI Taxonomy" id="993502"/>
    <lineage>
        <taxon>Bacteria</taxon>
        <taxon>Pseudomonadati</taxon>
        <taxon>Pseudomonadota</taxon>
        <taxon>Alphaproteobacteria</taxon>
        <taxon>Hyphomicrobiales</taxon>
        <taxon>Nitrobacteraceae</taxon>
        <taxon>Bradyrhizobium</taxon>
    </lineage>
</organism>
<dbReference type="Proteomes" id="UP000317176">
    <property type="component" value="Unassembled WGS sequence"/>
</dbReference>
<sequence length="617" mass="68368">MTWRTSARKRDGGWMIDSLRVAKTANFHILKRQMSNAALDDLFRQVRASQPSASQNIFYHRRVQAGRARWSAISFLYDRSPSFLTEDAGIRERICGFILLIEYRDHLAILKSKLDLPAGFFTRYLGRVSAERVDRAVARQGAVFEKIRLRNMSVSKHVMRSKTFEADDLQNVVGPAGANRYVPQAYAVRSGTDHYSTTPSTGRIGQRSDRVDHLALVEYAKSVIDELVGGRAAPASFLRTLARAIDLASIGGTARPTSFAVDVAGFVDAIHVDREIRLVHEDSGRLTQLSKHEIDAALNELDRAFRVSGDGKRMDIFDGADSVGAIAINQARVALRDLQLPITAGIEVESTEYALGHDPNRISLRRYIDREDKFILLFDALSLAYIDGTLFRDEGFVDGGAALLRHLRSDPLLDGVTDEKGNFSTRKATFDADSTFGVIEASVADGDDVLVCDDLGDEWADYIGLNNSSSPPRITFYHAKHGPLSLGAGPFHISVSQAIKNLQRMSLPPESMEAKIRGWNNKYVSGSGVKTRIKRIVRGDADELMNEFAQVRLAPDAIRRVFIVTSSLSRGAVEEALKEVAAGQAPDPYFVQLYWLLMSFFSACTEMNAHGYVICQT</sequence>